<accession>A0A0L0QTB8</accession>
<comment type="caution">
    <text evidence="2">The sequence shown here is derived from an EMBL/GenBank/DDBJ whole genome shotgun (WGS) entry which is preliminary data.</text>
</comment>
<feature type="domain" description="NERD" evidence="1">
    <location>
        <begin position="41"/>
        <end position="160"/>
    </location>
</feature>
<evidence type="ECO:0000313" key="3">
    <source>
        <dbReference type="Proteomes" id="UP000036780"/>
    </source>
</evidence>
<organism evidence="2 3">
    <name type="scientific">Virgibacillus pantothenticus</name>
    <dbReference type="NCBI Taxonomy" id="1473"/>
    <lineage>
        <taxon>Bacteria</taxon>
        <taxon>Bacillati</taxon>
        <taxon>Bacillota</taxon>
        <taxon>Bacilli</taxon>
        <taxon>Bacillales</taxon>
        <taxon>Bacillaceae</taxon>
        <taxon>Virgibacillus</taxon>
    </lineage>
</organism>
<dbReference type="GeneID" id="66869545"/>
<dbReference type="Proteomes" id="UP000036780">
    <property type="component" value="Unassembled WGS sequence"/>
</dbReference>
<dbReference type="PATRIC" id="fig|1473.5.peg.3563"/>
<dbReference type="InterPro" id="IPR011335">
    <property type="entry name" value="Restrct_endonuc-II-like"/>
</dbReference>
<dbReference type="Pfam" id="PF08378">
    <property type="entry name" value="NERD"/>
    <property type="match status" value="1"/>
</dbReference>
<dbReference type="InterPro" id="IPR011528">
    <property type="entry name" value="NERD"/>
</dbReference>
<sequence length="316" mass="37519">MIIKPLQASHYLLQMEALARRLPTPHTLKDTITSKAKRLRAGYIGEASLEYPLQFLPQQTFLIFYNVRLKNEYDYFQIDILIVSANFILIVEVKNIKDHVIFDEMGQAIRISDHKKEAFTHPMYQINLQHTRFLRWLRQHNLPPVPLEKLVVYTNPKTILKNLTNDEKISDLIIHKEKFLEKLNLFQEKYTKYCLSEDEIVQLSFRLTSSHITKRINVLEKYALKEQELIRGVLCLKCYAAKMYFHYGTWRCNSCYDQSKIAHRYAFSYYALLIEPYINNRQAREFLEISSPYMMKRLFKKENFSQSEVQVAGSIN</sequence>
<gene>
    <name evidence="2" type="ORF">AFK71_03175</name>
</gene>
<keyword evidence="3" id="KW-1185">Reference proteome</keyword>
<evidence type="ECO:0000259" key="1">
    <source>
        <dbReference type="PROSITE" id="PS50965"/>
    </source>
</evidence>
<dbReference type="SUPFAM" id="SSF52980">
    <property type="entry name" value="Restriction endonuclease-like"/>
    <property type="match status" value="1"/>
</dbReference>
<name>A0A0L0QTB8_VIRPA</name>
<evidence type="ECO:0000313" key="2">
    <source>
        <dbReference type="EMBL" id="KNE21826.1"/>
    </source>
</evidence>
<dbReference type="EMBL" id="LGTO01000004">
    <property type="protein sequence ID" value="KNE21826.1"/>
    <property type="molecule type" value="Genomic_DNA"/>
</dbReference>
<dbReference type="PROSITE" id="PS50965">
    <property type="entry name" value="NERD"/>
    <property type="match status" value="1"/>
</dbReference>
<reference evidence="3" key="1">
    <citation type="submission" date="2015-07" db="EMBL/GenBank/DDBJ databases">
        <title>Fjat-10053 dsm26.</title>
        <authorList>
            <person name="Liu B."/>
            <person name="Wang J."/>
            <person name="Zhu Y."/>
            <person name="Liu G."/>
            <person name="Chen Q."/>
            <person name="Chen Z."/>
            <person name="Lan J."/>
            <person name="Che J."/>
            <person name="Ge C."/>
            <person name="Shi H."/>
            <person name="Pan Z."/>
            <person name="Liu X."/>
        </authorList>
    </citation>
    <scope>NUCLEOTIDE SEQUENCE [LARGE SCALE GENOMIC DNA]</scope>
    <source>
        <strain evidence="3">DSM 26</strain>
    </source>
</reference>
<proteinExistence type="predicted"/>
<dbReference type="AlphaFoldDB" id="A0A0L0QTB8"/>
<protein>
    <recommendedName>
        <fullName evidence="1">NERD domain-containing protein</fullName>
    </recommendedName>
</protein>
<dbReference type="RefSeq" id="WP_050350104.1">
    <property type="nucleotide sequence ID" value="NZ_CP073011.1"/>
</dbReference>